<dbReference type="Pfam" id="PF04480">
    <property type="entry name" value="DUF559"/>
    <property type="match status" value="1"/>
</dbReference>
<accession>A0A068QL13</accession>
<dbReference type="InterPro" id="IPR007569">
    <property type="entry name" value="DUF559"/>
</dbReference>
<sequence length="228" mass="26516">MDAFTAVKALINLKECKEYMTITLNGQKHQIKLAGTVETPYFCYKDISEILGYKNAKDALYRLVDSYDKKSLIDLREAHTETLSYNEGKAAYINKRGLESLLSKSKLAAEDGVVEDLIEKFSLNLNLVHRTKEQEFIGAIRTVFAHKNHQTQFAIGRYRIDLYFIGLRIAVECDELGHRDRDPIEEEERQRFIEEQLGCTFFRFNPDCKDFNIYKTINQLLKQIELKS</sequence>
<gene>
    <name evidence="2" type="primary">008L</name>
    <name evidence="2" type="ORF">IIV31_008L</name>
</gene>
<dbReference type="RefSeq" id="YP_009046622.1">
    <property type="nucleotide sequence ID" value="NC_024451.1"/>
</dbReference>
<dbReference type="EMBL" id="HF920637">
    <property type="protein sequence ID" value="CCV02380.1"/>
    <property type="molecule type" value="Genomic_DNA"/>
</dbReference>
<feature type="domain" description="Bro-N" evidence="1">
    <location>
        <begin position="10"/>
        <end position="135"/>
    </location>
</feature>
<dbReference type="Pfam" id="PF02498">
    <property type="entry name" value="Bro-N"/>
    <property type="match status" value="1"/>
</dbReference>
<evidence type="ECO:0000313" key="2">
    <source>
        <dbReference type="EMBL" id="CCV02380.1"/>
    </source>
</evidence>
<dbReference type="GeneID" id="19738592"/>
<name>A0A068QL13_9VIRU</name>
<proteinExistence type="predicted"/>
<dbReference type="KEGG" id="vg:19738592"/>
<reference evidence="2 3" key="1">
    <citation type="journal article" date="2014" name="J. Gen. Virol.">
        <title>Genome sequence of a crustacean iridovirus, IIV31, isolated from the pill bug, Armadillidium vulgare.</title>
        <authorList>
            <person name="Piegu B."/>
            <person name="Guizard S."/>
            <person name="Yeping T."/>
            <person name="Cruaud C."/>
            <person name="Asgari S."/>
            <person name="Bideshi D.K."/>
            <person name="Federici B.A."/>
            <person name="Bigot Y."/>
        </authorList>
    </citation>
    <scope>NUCLEOTIDE SEQUENCE [LARGE SCALE GENOMIC DNA]</scope>
</reference>
<organism evidence="2 3">
    <name type="scientific">Armadillidium vulgare iridescent virus</name>
    <dbReference type="NCBI Taxonomy" id="72201"/>
    <lineage>
        <taxon>Viruses</taxon>
        <taxon>Varidnaviria</taxon>
        <taxon>Bamfordvirae</taxon>
        <taxon>Nucleocytoviricota</taxon>
        <taxon>Megaviricetes</taxon>
        <taxon>Pimascovirales</taxon>
        <taxon>Pimascovirales incertae sedis</taxon>
        <taxon>Iridoviridae</taxon>
        <taxon>Betairidovirinae</taxon>
        <taxon>Iridovirus</taxon>
        <taxon>Iridovirus armadillidium1</taxon>
        <taxon>Invertebrate iridescent virus 31</taxon>
    </lineage>
</organism>
<dbReference type="PROSITE" id="PS51750">
    <property type="entry name" value="BRO_N"/>
    <property type="match status" value="1"/>
</dbReference>
<evidence type="ECO:0000313" key="3">
    <source>
        <dbReference type="Proteomes" id="UP000114278"/>
    </source>
</evidence>
<dbReference type="InterPro" id="IPR003497">
    <property type="entry name" value="BRO_N_domain"/>
</dbReference>
<protein>
    <submittedName>
        <fullName evidence="2">BRO-like protein</fullName>
    </submittedName>
</protein>
<dbReference type="Proteomes" id="UP000114278">
    <property type="component" value="Segment"/>
</dbReference>
<keyword evidence="3" id="KW-1185">Reference proteome</keyword>
<dbReference type="OrthoDB" id="27494at10239"/>
<evidence type="ECO:0000259" key="1">
    <source>
        <dbReference type="PROSITE" id="PS51750"/>
    </source>
</evidence>